<dbReference type="PANTHER" id="PTHR33048">
    <property type="entry name" value="PTH11-LIKE INTEGRAL MEMBRANE PROTEIN (AFU_ORTHOLOGUE AFUA_5G11245)"/>
    <property type="match status" value="1"/>
</dbReference>
<feature type="transmembrane region" description="Helical" evidence="7">
    <location>
        <begin position="171"/>
        <end position="194"/>
    </location>
</feature>
<organism evidence="9 10">
    <name type="scientific">Diaporthe vaccinii</name>
    <dbReference type="NCBI Taxonomy" id="105482"/>
    <lineage>
        <taxon>Eukaryota</taxon>
        <taxon>Fungi</taxon>
        <taxon>Dikarya</taxon>
        <taxon>Ascomycota</taxon>
        <taxon>Pezizomycotina</taxon>
        <taxon>Sordariomycetes</taxon>
        <taxon>Sordariomycetidae</taxon>
        <taxon>Diaporthales</taxon>
        <taxon>Diaporthaceae</taxon>
        <taxon>Diaporthe</taxon>
        <taxon>Diaporthe eres species complex</taxon>
    </lineage>
</organism>
<dbReference type="PANTHER" id="PTHR33048:SF18">
    <property type="entry name" value="INTEGRAL MEMBRANE PROTEIN"/>
    <property type="match status" value="1"/>
</dbReference>
<feature type="transmembrane region" description="Helical" evidence="7">
    <location>
        <begin position="206"/>
        <end position="228"/>
    </location>
</feature>
<feature type="transmembrane region" description="Helical" evidence="7">
    <location>
        <begin position="124"/>
        <end position="146"/>
    </location>
</feature>
<keyword evidence="3 7" id="KW-1133">Transmembrane helix</keyword>
<reference evidence="9 10" key="1">
    <citation type="submission" date="2024-03" db="EMBL/GenBank/DDBJ databases">
        <title>A high-quality draft genome sequence of Diaporthe vaccinii, a causative agent of upright dieback and viscid rot disease in cranberry plants.</title>
        <authorList>
            <person name="Sarrasin M."/>
            <person name="Lang B.F."/>
            <person name="Burger G."/>
        </authorList>
    </citation>
    <scope>NUCLEOTIDE SEQUENCE [LARGE SCALE GENOMIC DNA]</scope>
    <source>
        <strain evidence="9 10">IS7</strain>
    </source>
</reference>
<proteinExistence type="inferred from homology"/>
<evidence type="ECO:0000256" key="4">
    <source>
        <dbReference type="ARBA" id="ARBA00023136"/>
    </source>
</evidence>
<evidence type="ECO:0000256" key="2">
    <source>
        <dbReference type="ARBA" id="ARBA00022692"/>
    </source>
</evidence>
<dbReference type="InterPro" id="IPR052337">
    <property type="entry name" value="SAT4-like"/>
</dbReference>
<comment type="similarity">
    <text evidence="5">Belongs to the SAT4 family.</text>
</comment>
<keyword evidence="2 7" id="KW-0812">Transmembrane</keyword>
<evidence type="ECO:0000256" key="3">
    <source>
        <dbReference type="ARBA" id="ARBA00022989"/>
    </source>
</evidence>
<sequence>MDTAEIPSLITTGLVVVSVVFPILSLGSVLLRLKARMRTKAGLMGDDWWIVATWVLSLALSINVWVYADLIGINYFKTDPLSGNVYSAVCLVVASCLVQIVLTTVKISILLLYKRIFSIPSFRIAVWIAIVFVSLWGIAMILIVAIQGNPADFVRAGAAGELYAWRLDPAIVGYTQVGSSLILDVVILCFPLPIISTLHMPTKRKVMVGAIFWLGIFCCVASAVRLALNHQVLTQIHSLKASVSKQATQFCFLVIEPHCSIIAGCLPTFGPLISGGRAPESLVRSVRSILSLASGMSSPRGSKNRDAVRLPSNNASRQEITTVDDEQGQLPLQSTTKTQINSGTTKVHGDSIELNDLEGGGINVTRGVDVVRS</sequence>
<feature type="transmembrane region" description="Helical" evidence="7">
    <location>
        <begin position="48"/>
        <end position="66"/>
    </location>
</feature>
<dbReference type="Pfam" id="PF20684">
    <property type="entry name" value="Fung_rhodopsin"/>
    <property type="match status" value="1"/>
</dbReference>
<name>A0ABR4ETN8_9PEZI</name>
<feature type="region of interest" description="Disordered" evidence="6">
    <location>
        <begin position="296"/>
        <end position="317"/>
    </location>
</feature>
<dbReference type="EMBL" id="JBAWTH010000028">
    <property type="protein sequence ID" value="KAL2285798.1"/>
    <property type="molecule type" value="Genomic_DNA"/>
</dbReference>
<feature type="transmembrane region" description="Helical" evidence="7">
    <location>
        <begin position="86"/>
        <end position="112"/>
    </location>
</feature>
<keyword evidence="4 7" id="KW-0472">Membrane</keyword>
<dbReference type="Proteomes" id="UP001600888">
    <property type="component" value="Unassembled WGS sequence"/>
</dbReference>
<protein>
    <recommendedName>
        <fullName evidence="8">Rhodopsin domain-containing protein</fullName>
    </recommendedName>
</protein>
<evidence type="ECO:0000256" key="5">
    <source>
        <dbReference type="ARBA" id="ARBA00038359"/>
    </source>
</evidence>
<comment type="subcellular location">
    <subcellularLocation>
        <location evidence="1">Membrane</location>
        <topology evidence="1">Multi-pass membrane protein</topology>
    </subcellularLocation>
</comment>
<gene>
    <name evidence="9" type="ORF">FJTKL_07518</name>
</gene>
<comment type="caution">
    <text evidence="9">The sequence shown here is derived from an EMBL/GenBank/DDBJ whole genome shotgun (WGS) entry which is preliminary data.</text>
</comment>
<keyword evidence="10" id="KW-1185">Reference proteome</keyword>
<evidence type="ECO:0000313" key="10">
    <source>
        <dbReference type="Proteomes" id="UP001600888"/>
    </source>
</evidence>
<evidence type="ECO:0000256" key="1">
    <source>
        <dbReference type="ARBA" id="ARBA00004141"/>
    </source>
</evidence>
<feature type="domain" description="Rhodopsin" evidence="8">
    <location>
        <begin position="31"/>
        <end position="274"/>
    </location>
</feature>
<accession>A0ABR4ETN8</accession>
<evidence type="ECO:0000313" key="9">
    <source>
        <dbReference type="EMBL" id="KAL2285798.1"/>
    </source>
</evidence>
<evidence type="ECO:0000256" key="7">
    <source>
        <dbReference type="SAM" id="Phobius"/>
    </source>
</evidence>
<evidence type="ECO:0000259" key="8">
    <source>
        <dbReference type="Pfam" id="PF20684"/>
    </source>
</evidence>
<dbReference type="InterPro" id="IPR049326">
    <property type="entry name" value="Rhodopsin_dom_fungi"/>
</dbReference>
<evidence type="ECO:0000256" key="6">
    <source>
        <dbReference type="SAM" id="MobiDB-lite"/>
    </source>
</evidence>
<feature type="transmembrane region" description="Helical" evidence="7">
    <location>
        <begin position="6"/>
        <end position="27"/>
    </location>
</feature>